<dbReference type="PIRSF" id="PIRSF039096">
    <property type="entry name" value="p16-ARC"/>
    <property type="match status" value="1"/>
</dbReference>
<comment type="subcellular location">
    <subcellularLocation>
        <location evidence="1">Cytoplasm</location>
        <location evidence="1">Cytoskeleton</location>
    </subcellularLocation>
</comment>
<proteinExistence type="inferred from homology"/>
<evidence type="ECO:0000256" key="6">
    <source>
        <dbReference type="SAM" id="MobiDB-lite"/>
    </source>
</evidence>
<evidence type="ECO:0000313" key="7">
    <source>
        <dbReference type="EMBL" id="KAK3908929.1"/>
    </source>
</evidence>
<reference evidence="7" key="1">
    <citation type="submission" date="2021-07" db="EMBL/GenBank/DDBJ databases">
        <authorList>
            <person name="Catto M.A."/>
            <person name="Jacobson A."/>
            <person name="Kennedy G."/>
            <person name="Labadie P."/>
            <person name="Hunt B.G."/>
            <person name="Srinivasan R."/>
        </authorList>
    </citation>
    <scope>NUCLEOTIDE SEQUENCE</scope>
    <source>
        <strain evidence="7">PL_HMW_Pooled</strain>
        <tissue evidence="7">Head</tissue>
    </source>
</reference>
<dbReference type="EMBL" id="JAHWGI010000083">
    <property type="protein sequence ID" value="KAK3908929.1"/>
    <property type="molecule type" value="Genomic_DNA"/>
</dbReference>
<keyword evidence="3" id="KW-0963">Cytoplasm</keyword>
<sequence length="161" mass="17799">MSINTSSSAFRKIDVDQYNEDNFGDEDQGELQSPPVGPDESEVTSLLNQYPFQKQSLTGKSIDALKTVLRNAPLASKNPQVKDNAFNLTMKVLLYIKGSQIEEAVSALDRDLVDVLMKYIYRGFETPSEGSSGHLLLWHERAYSVGGVGSIVRVLTDSKRA</sequence>
<dbReference type="SUPFAM" id="SSF69103">
    <property type="entry name" value="Arp2/3 complex 16 kDa subunit ARPC5"/>
    <property type="match status" value="1"/>
</dbReference>
<dbReference type="InterPro" id="IPR036743">
    <property type="entry name" value="ARPC5_sf"/>
</dbReference>
<dbReference type="Gene3D" id="1.25.40.190">
    <property type="entry name" value="Actin-related protein 2/3 complex subunit 5"/>
    <property type="match status" value="1"/>
</dbReference>
<keyword evidence="8" id="KW-1185">Reference proteome</keyword>
<organism evidence="7 8">
    <name type="scientific">Frankliniella fusca</name>
    <dbReference type="NCBI Taxonomy" id="407009"/>
    <lineage>
        <taxon>Eukaryota</taxon>
        <taxon>Metazoa</taxon>
        <taxon>Ecdysozoa</taxon>
        <taxon>Arthropoda</taxon>
        <taxon>Hexapoda</taxon>
        <taxon>Insecta</taxon>
        <taxon>Pterygota</taxon>
        <taxon>Neoptera</taxon>
        <taxon>Paraneoptera</taxon>
        <taxon>Thysanoptera</taxon>
        <taxon>Terebrantia</taxon>
        <taxon>Thripoidea</taxon>
        <taxon>Thripidae</taxon>
        <taxon>Frankliniella</taxon>
    </lineage>
</organism>
<evidence type="ECO:0000256" key="4">
    <source>
        <dbReference type="ARBA" id="ARBA00023212"/>
    </source>
</evidence>
<gene>
    <name evidence="7" type="ORF">KUF71_019185</name>
</gene>
<evidence type="ECO:0000256" key="2">
    <source>
        <dbReference type="ARBA" id="ARBA00006084"/>
    </source>
</evidence>
<accession>A0AAE1L7S4</accession>
<comment type="caution">
    <text evidence="7">The sequence shown here is derived from an EMBL/GenBank/DDBJ whole genome shotgun (WGS) entry which is preliminary data.</text>
</comment>
<dbReference type="PANTHER" id="PTHR12644">
    <property type="entry name" value="ARP2/3 COMPLEX 16 KD SUBUNIT P16-ARC"/>
    <property type="match status" value="1"/>
</dbReference>
<evidence type="ECO:0000256" key="1">
    <source>
        <dbReference type="ARBA" id="ARBA00004245"/>
    </source>
</evidence>
<keyword evidence="4 5" id="KW-0206">Cytoskeleton</keyword>
<dbReference type="GO" id="GO:0030833">
    <property type="term" value="P:regulation of actin filament polymerization"/>
    <property type="evidence" value="ECO:0007669"/>
    <property type="project" value="InterPro"/>
</dbReference>
<name>A0AAE1L7S4_9NEOP</name>
<evidence type="ECO:0000256" key="5">
    <source>
        <dbReference type="RuleBase" id="RU004301"/>
    </source>
</evidence>
<evidence type="ECO:0000256" key="3">
    <source>
        <dbReference type="ARBA" id="ARBA00022490"/>
    </source>
</evidence>
<dbReference type="GO" id="GO:0034314">
    <property type="term" value="P:Arp2/3 complex-mediated actin nucleation"/>
    <property type="evidence" value="ECO:0007669"/>
    <property type="project" value="InterPro"/>
</dbReference>
<feature type="compositionally biased region" description="Acidic residues" evidence="6">
    <location>
        <begin position="17"/>
        <end position="29"/>
    </location>
</feature>
<dbReference type="Proteomes" id="UP001219518">
    <property type="component" value="Unassembled WGS sequence"/>
</dbReference>
<dbReference type="Pfam" id="PF04699">
    <property type="entry name" value="P16-Arc"/>
    <property type="match status" value="1"/>
</dbReference>
<comment type="similarity">
    <text evidence="2 5">Belongs to the ARPC5 family.</text>
</comment>
<evidence type="ECO:0000313" key="8">
    <source>
        <dbReference type="Proteomes" id="UP001219518"/>
    </source>
</evidence>
<dbReference type="AlphaFoldDB" id="A0AAE1L7S4"/>
<dbReference type="InterPro" id="IPR006789">
    <property type="entry name" value="ARPC5"/>
</dbReference>
<dbReference type="GO" id="GO:0005885">
    <property type="term" value="C:Arp2/3 protein complex"/>
    <property type="evidence" value="ECO:0007669"/>
    <property type="project" value="InterPro"/>
</dbReference>
<protein>
    <recommendedName>
        <fullName evidence="5">Actin-related protein 2/3 complex subunit 5</fullName>
    </recommendedName>
</protein>
<reference evidence="7" key="2">
    <citation type="journal article" date="2023" name="BMC Genomics">
        <title>Pest status, molecular evolution, and epigenetic factors derived from the genome assembly of Frankliniella fusca, a thysanopteran phytovirus vector.</title>
        <authorList>
            <person name="Catto M.A."/>
            <person name="Labadie P.E."/>
            <person name="Jacobson A.L."/>
            <person name="Kennedy G.G."/>
            <person name="Srinivasan R."/>
            <person name="Hunt B.G."/>
        </authorList>
    </citation>
    <scope>NUCLEOTIDE SEQUENCE</scope>
    <source>
        <strain evidence="7">PL_HMW_Pooled</strain>
    </source>
</reference>
<feature type="region of interest" description="Disordered" evidence="6">
    <location>
        <begin position="1"/>
        <end position="42"/>
    </location>
</feature>
<comment type="function">
    <text evidence="5">Functions as component of the Arp2/3 complex which is involved in regulation of actin polymerization and together with an activating nucleation-promoting factor (NPF) mediates the formation of branched actin networks. Arp2/3 complex plays a critical role in the control of cell morphogenesis via the modulation of cell polarity development.</text>
</comment>
<dbReference type="FunFam" id="1.25.40.190:FF:000004">
    <property type="entry name" value="Actin-related protein 2/3 complex subunit 5"/>
    <property type="match status" value="1"/>
</dbReference>